<proteinExistence type="predicted"/>
<protein>
    <submittedName>
        <fullName evidence="1">Uncharacterized protein</fullName>
    </submittedName>
</protein>
<evidence type="ECO:0000313" key="1">
    <source>
        <dbReference type="EMBL" id="KKL82163.1"/>
    </source>
</evidence>
<accession>A0A0F9F789</accession>
<name>A0A0F9F789_9ZZZZ</name>
<gene>
    <name evidence="1" type="ORF">LCGC14_1987510</name>
</gene>
<dbReference type="AlphaFoldDB" id="A0A0F9F789"/>
<dbReference type="EMBL" id="LAZR01022351">
    <property type="protein sequence ID" value="KKL82163.1"/>
    <property type="molecule type" value="Genomic_DNA"/>
</dbReference>
<sequence length="48" mass="5803">MDEYKKEYKDDYLAHLRGVIDISKIVAVQEDIDYYNILYRGYSRARLV</sequence>
<comment type="caution">
    <text evidence="1">The sequence shown here is derived from an EMBL/GenBank/DDBJ whole genome shotgun (WGS) entry which is preliminary data.</text>
</comment>
<reference evidence="1" key="1">
    <citation type="journal article" date="2015" name="Nature">
        <title>Complex archaea that bridge the gap between prokaryotes and eukaryotes.</title>
        <authorList>
            <person name="Spang A."/>
            <person name="Saw J.H."/>
            <person name="Jorgensen S.L."/>
            <person name="Zaremba-Niedzwiedzka K."/>
            <person name="Martijn J."/>
            <person name="Lind A.E."/>
            <person name="van Eijk R."/>
            <person name="Schleper C."/>
            <person name="Guy L."/>
            <person name="Ettema T.J."/>
        </authorList>
    </citation>
    <scope>NUCLEOTIDE SEQUENCE</scope>
</reference>
<organism evidence="1">
    <name type="scientific">marine sediment metagenome</name>
    <dbReference type="NCBI Taxonomy" id="412755"/>
    <lineage>
        <taxon>unclassified sequences</taxon>
        <taxon>metagenomes</taxon>
        <taxon>ecological metagenomes</taxon>
    </lineage>
</organism>